<accession>A0ABZ2PNI6</accession>
<evidence type="ECO:0000313" key="2">
    <source>
        <dbReference type="EMBL" id="WXG70743.1"/>
    </source>
</evidence>
<protein>
    <submittedName>
        <fullName evidence="2">Uncharacterized protein</fullName>
    </submittedName>
</protein>
<keyword evidence="3" id="KW-1185">Reference proteome</keyword>
<organism evidence="2 3">
    <name type="scientific">Rhodococcus sovatensis</name>
    <dbReference type="NCBI Taxonomy" id="1805840"/>
    <lineage>
        <taxon>Bacteria</taxon>
        <taxon>Bacillati</taxon>
        <taxon>Actinomycetota</taxon>
        <taxon>Actinomycetes</taxon>
        <taxon>Mycobacteriales</taxon>
        <taxon>Nocardiaceae</taxon>
        <taxon>Rhodococcus</taxon>
    </lineage>
</organism>
<feature type="region of interest" description="Disordered" evidence="1">
    <location>
        <begin position="28"/>
        <end position="57"/>
    </location>
</feature>
<gene>
    <name evidence="2" type="ORF">WDS16_09740</name>
</gene>
<dbReference type="SUPFAM" id="SSF50969">
    <property type="entry name" value="YVTN repeat-like/Quinoprotein amine dehydrogenase"/>
    <property type="match status" value="1"/>
</dbReference>
<evidence type="ECO:0000313" key="3">
    <source>
        <dbReference type="Proteomes" id="UP001432000"/>
    </source>
</evidence>
<name>A0ABZ2PNI6_9NOCA</name>
<dbReference type="Proteomes" id="UP001432000">
    <property type="component" value="Chromosome"/>
</dbReference>
<evidence type="ECO:0000256" key="1">
    <source>
        <dbReference type="SAM" id="MobiDB-lite"/>
    </source>
</evidence>
<dbReference type="InterPro" id="IPR015943">
    <property type="entry name" value="WD40/YVTN_repeat-like_dom_sf"/>
</dbReference>
<reference evidence="2 3" key="1">
    <citation type="submission" date="2024-03" db="EMBL/GenBank/DDBJ databases">
        <title>Natural products discovery in diverse microorganisms through a two-stage MS feature dereplication strategy.</title>
        <authorList>
            <person name="Zhang R."/>
        </authorList>
    </citation>
    <scope>NUCLEOTIDE SEQUENCE [LARGE SCALE GENOMIC DNA]</scope>
    <source>
        <strain evidence="2 3">18930</strain>
    </source>
</reference>
<dbReference type="EMBL" id="CP147846">
    <property type="protein sequence ID" value="WXG70743.1"/>
    <property type="molecule type" value="Genomic_DNA"/>
</dbReference>
<dbReference type="RefSeq" id="WP_338892346.1">
    <property type="nucleotide sequence ID" value="NZ_CP147846.1"/>
</dbReference>
<dbReference type="Gene3D" id="2.130.10.10">
    <property type="entry name" value="YVTN repeat-like/Quinoprotein amine dehydrogenase"/>
    <property type="match status" value="2"/>
</dbReference>
<sequence length="342" mass="35756">MKDRRTPWRTVVAVASASACVLLTGCSDNSSPDEPDSVSVEPLAGVDSPQLSTPPSGSVTAFPSGLHFTTFDASTRSVVALDDSRATLLVFDADDIDARPRSVTLPSAPADIVPAGDGSLLLPMDGELAMVDLRSSEVQTVSVDGTLLSAARLQDGRVATGDDGGTIHIIDTETKESQTITGLSSVDALASTRYGLAALDRHQTSLTQIDVDSGSLGLALRAGTGAARLDTDEYGRILVTDAAGSELVVYSSEDLLLRQRFPVGAQPWALTYDDESDIVWVSTPGDNEVVGYTLDTGIPVETRRFSTVRQPDSIAVDPETGDLYVGSAVGEGLQKVAPGDTM</sequence>
<proteinExistence type="predicted"/>
<dbReference type="InterPro" id="IPR011044">
    <property type="entry name" value="Quino_amine_DH_bsu"/>
</dbReference>
<dbReference type="PROSITE" id="PS51257">
    <property type="entry name" value="PROKAR_LIPOPROTEIN"/>
    <property type="match status" value="1"/>
</dbReference>